<dbReference type="Pfam" id="PF13556">
    <property type="entry name" value="HTH_30"/>
    <property type="match status" value="1"/>
</dbReference>
<keyword evidence="4" id="KW-1185">Reference proteome</keyword>
<feature type="domain" description="PucR C-terminal helix-turn-helix" evidence="2">
    <location>
        <begin position="486"/>
        <end position="543"/>
    </location>
</feature>
<protein>
    <submittedName>
        <fullName evidence="3">PucR family transcriptional regulator</fullName>
    </submittedName>
</protein>
<dbReference type="InterPro" id="IPR042070">
    <property type="entry name" value="PucR_C-HTH_sf"/>
</dbReference>
<dbReference type="InterPro" id="IPR051448">
    <property type="entry name" value="CdaR-like_regulators"/>
</dbReference>
<dbReference type="InterPro" id="IPR025736">
    <property type="entry name" value="PucR_C-HTH_dom"/>
</dbReference>
<dbReference type="Gene3D" id="1.10.10.2840">
    <property type="entry name" value="PucR C-terminal helix-turn-helix domain"/>
    <property type="match status" value="1"/>
</dbReference>
<dbReference type="PANTHER" id="PTHR33744">
    <property type="entry name" value="CARBOHYDRATE DIACID REGULATOR"/>
    <property type="match status" value="1"/>
</dbReference>
<proteinExistence type="predicted"/>
<dbReference type="RefSeq" id="WP_377291160.1">
    <property type="nucleotide sequence ID" value="NZ_JBHSBM010000025.1"/>
</dbReference>
<sequence length="549" mass="58311">MLRLDRLVNVLGGYGARLCSAPASRDVELRSVMVHDPTDPRPATGDVFLAVGVGSVAEAVRLARSARAVAVLARGSLPPGGGLPADARDGGVAVLLVEPEVSWSQLFGVVYGLVLEGRESESGRGPADLFAFADMLAAEVGCPVTVEDRMSRVLAYSGSQQTADPVRLETILGRRVPEDTHRLLELRGVFAHLAASDEPLFVEPVPAHGLRGRMVVAVRAGRELLGSIWAECESPLPGERRALLADGARALALHLLRSRVGADLERRVESDLVLQLLEGTADAPAVISRLGLPQDRQFRVIALQAHIGEERHAAVLMAFERVTTGFGWARPGRSTLFGNTLYTVLPCGADPAPARDWLAATTQALPRQVTVLAGVGGAAGPAQLPAGRQEADESLALLAAREETREGTREGTRGEARRGTREEAAAPGAAWGAARSGGALAVVYDESWDEILLQRLRAAAASGRVPARGPVAELTRHDAEHGTRYVATLRAWLDAQGDLAAVAARLGVHPNTVRYRLRKMAEVTELRLDRPEKRLAMIIALAAGQGGHP</sequence>
<dbReference type="EMBL" id="JBHSBM010000025">
    <property type="protein sequence ID" value="MFC4061208.1"/>
    <property type="molecule type" value="Genomic_DNA"/>
</dbReference>
<dbReference type="Proteomes" id="UP001595850">
    <property type="component" value="Unassembled WGS sequence"/>
</dbReference>
<evidence type="ECO:0000313" key="3">
    <source>
        <dbReference type="EMBL" id="MFC4061208.1"/>
    </source>
</evidence>
<organism evidence="3 4">
    <name type="scientific">Planomonospora corallina</name>
    <dbReference type="NCBI Taxonomy" id="1806052"/>
    <lineage>
        <taxon>Bacteria</taxon>
        <taxon>Bacillati</taxon>
        <taxon>Actinomycetota</taxon>
        <taxon>Actinomycetes</taxon>
        <taxon>Streptosporangiales</taxon>
        <taxon>Streptosporangiaceae</taxon>
        <taxon>Planomonospora</taxon>
    </lineage>
</organism>
<evidence type="ECO:0000259" key="2">
    <source>
        <dbReference type="Pfam" id="PF13556"/>
    </source>
</evidence>
<evidence type="ECO:0000313" key="4">
    <source>
        <dbReference type="Proteomes" id="UP001595850"/>
    </source>
</evidence>
<evidence type="ECO:0000256" key="1">
    <source>
        <dbReference type="SAM" id="MobiDB-lite"/>
    </source>
</evidence>
<comment type="caution">
    <text evidence="3">The sequence shown here is derived from an EMBL/GenBank/DDBJ whole genome shotgun (WGS) entry which is preliminary data.</text>
</comment>
<feature type="compositionally biased region" description="Basic and acidic residues" evidence="1">
    <location>
        <begin position="403"/>
        <end position="424"/>
    </location>
</feature>
<dbReference type="PANTHER" id="PTHR33744:SF1">
    <property type="entry name" value="DNA-BINDING TRANSCRIPTIONAL ACTIVATOR ADER"/>
    <property type="match status" value="1"/>
</dbReference>
<name>A0ABV8IDT6_9ACTN</name>
<accession>A0ABV8IDT6</accession>
<reference evidence="4" key="1">
    <citation type="journal article" date="2019" name="Int. J. Syst. Evol. Microbiol.">
        <title>The Global Catalogue of Microorganisms (GCM) 10K type strain sequencing project: providing services to taxonomists for standard genome sequencing and annotation.</title>
        <authorList>
            <consortium name="The Broad Institute Genomics Platform"/>
            <consortium name="The Broad Institute Genome Sequencing Center for Infectious Disease"/>
            <person name="Wu L."/>
            <person name="Ma J."/>
        </authorList>
    </citation>
    <scope>NUCLEOTIDE SEQUENCE [LARGE SCALE GENOMIC DNA]</scope>
    <source>
        <strain evidence="4">TBRC 4489</strain>
    </source>
</reference>
<feature type="region of interest" description="Disordered" evidence="1">
    <location>
        <begin position="403"/>
        <end position="430"/>
    </location>
</feature>
<gene>
    <name evidence="3" type="ORF">ACFOWE_23150</name>
</gene>